<feature type="region of interest" description="Disordered" evidence="1">
    <location>
        <begin position="282"/>
        <end position="301"/>
    </location>
</feature>
<dbReference type="Proteomes" id="UP000429607">
    <property type="component" value="Unassembled WGS sequence"/>
</dbReference>
<organism evidence="2 3">
    <name type="scientific">Phytophthora rubi</name>
    <dbReference type="NCBI Taxonomy" id="129364"/>
    <lineage>
        <taxon>Eukaryota</taxon>
        <taxon>Sar</taxon>
        <taxon>Stramenopiles</taxon>
        <taxon>Oomycota</taxon>
        <taxon>Peronosporomycetes</taxon>
        <taxon>Peronosporales</taxon>
        <taxon>Peronosporaceae</taxon>
        <taxon>Phytophthora</taxon>
    </lineage>
</organism>
<name>A0A6A3L471_9STRA</name>
<evidence type="ECO:0000313" key="2">
    <source>
        <dbReference type="EMBL" id="KAE9014412.1"/>
    </source>
</evidence>
<dbReference type="EMBL" id="QXFV01001127">
    <property type="protein sequence ID" value="KAE9014412.1"/>
    <property type="molecule type" value="Genomic_DNA"/>
</dbReference>
<dbReference type="AlphaFoldDB" id="A0A6A3L471"/>
<gene>
    <name evidence="2" type="ORF">PR001_g15149</name>
</gene>
<feature type="compositionally biased region" description="Basic and acidic residues" evidence="1">
    <location>
        <begin position="223"/>
        <end position="242"/>
    </location>
</feature>
<comment type="caution">
    <text evidence="2">The sequence shown here is derived from an EMBL/GenBank/DDBJ whole genome shotgun (WGS) entry which is preliminary data.</text>
</comment>
<feature type="compositionally biased region" description="Basic residues" evidence="1">
    <location>
        <begin position="173"/>
        <end position="186"/>
    </location>
</feature>
<evidence type="ECO:0000313" key="3">
    <source>
        <dbReference type="Proteomes" id="UP000429607"/>
    </source>
</evidence>
<feature type="compositionally biased region" description="Basic and acidic residues" evidence="1">
    <location>
        <begin position="195"/>
        <end position="207"/>
    </location>
</feature>
<accession>A0A6A3L471</accession>
<sequence>MRCHAAFWAFVQQHGTPHAAMIATQRDEDVARTTKWLLNRQGKHLRTAWLALSPANRQELMDATPDPSFPATENGIYDDRQGRTIRLHSARQASSNTSATSRIDTSATCGIDTSAQAETSFISSATSLTSTEDRMQYSRGEQVTDDLSAELSVSLAENEEMLSSTEALAPERRSKRRKKLVTRSRKTQNQAPNESRQRNVTDLEIERAGQVAAEVPRAHQSHSQREELSLSDTTHERSQRAEVDGYELALSARGWRAQLLKDVDLHLLRAVAEIASCLETTKASSADGQLNSSEGAERDSTQALRELETAASRVQVAQRRLSSMVAATIAQAESLSGARGAKAVHGINTPRFVSTGEGSLVLMSDIERYLLLMGEAVRRYRRAKASISQSGSSAASGQAGEVVDLWPLQLHIEGLMAELKELSASIYDQAKRRLTATWSHSLLS</sequence>
<feature type="compositionally biased region" description="Polar residues" evidence="1">
    <location>
        <begin position="282"/>
        <end position="294"/>
    </location>
</feature>
<feature type="region of interest" description="Disordered" evidence="1">
    <location>
        <begin position="158"/>
        <end position="242"/>
    </location>
</feature>
<reference evidence="2 3" key="1">
    <citation type="submission" date="2018-09" db="EMBL/GenBank/DDBJ databases">
        <title>Genomic investigation of the strawberry pathogen Phytophthora fragariae indicates pathogenicity is determined by transcriptional variation in three key races.</title>
        <authorList>
            <person name="Adams T.M."/>
            <person name="Armitage A.D."/>
            <person name="Sobczyk M.K."/>
            <person name="Bates H.J."/>
            <person name="Dunwell J.M."/>
            <person name="Nellist C.F."/>
            <person name="Harrison R.J."/>
        </authorList>
    </citation>
    <scope>NUCLEOTIDE SEQUENCE [LARGE SCALE GENOMIC DNA]</scope>
    <source>
        <strain evidence="2 3">SCRP249</strain>
    </source>
</reference>
<evidence type="ECO:0000256" key="1">
    <source>
        <dbReference type="SAM" id="MobiDB-lite"/>
    </source>
</evidence>
<protein>
    <submittedName>
        <fullName evidence="2">Uncharacterized protein</fullName>
    </submittedName>
</protein>
<proteinExistence type="predicted"/>